<name>A0A2T0M5G2_9ACTN</name>
<dbReference type="AlphaFoldDB" id="A0A2T0M5G2"/>
<dbReference type="OrthoDB" id="3193269at2"/>
<proteinExistence type="predicted"/>
<gene>
    <name evidence="2" type="ORF">B0I32_13110</name>
</gene>
<organism evidence="2 3">
    <name type="scientific">Nonomuraea fuscirosea</name>
    <dbReference type="NCBI Taxonomy" id="1291556"/>
    <lineage>
        <taxon>Bacteria</taxon>
        <taxon>Bacillati</taxon>
        <taxon>Actinomycetota</taxon>
        <taxon>Actinomycetes</taxon>
        <taxon>Streptosporangiales</taxon>
        <taxon>Streptosporangiaceae</taxon>
        <taxon>Nonomuraea</taxon>
    </lineage>
</organism>
<dbReference type="InterPro" id="IPR027417">
    <property type="entry name" value="P-loop_NTPase"/>
</dbReference>
<dbReference type="InterPro" id="IPR003593">
    <property type="entry name" value="AAA+_ATPase"/>
</dbReference>
<reference evidence="2 3" key="1">
    <citation type="submission" date="2018-03" db="EMBL/GenBank/DDBJ databases">
        <title>Genomic Encyclopedia of Type Strains, Phase III (KMG-III): the genomes of soil and plant-associated and newly described type strains.</title>
        <authorList>
            <person name="Whitman W."/>
        </authorList>
    </citation>
    <scope>NUCLEOTIDE SEQUENCE [LARGE SCALE GENOMIC DNA]</scope>
    <source>
        <strain evidence="2 3">CGMCC 4.7104</strain>
    </source>
</reference>
<protein>
    <recommendedName>
        <fullName evidence="1">AAA+ ATPase domain-containing protein</fullName>
    </recommendedName>
</protein>
<accession>A0A2T0M5G2</accession>
<dbReference type="SMART" id="SM00382">
    <property type="entry name" value="AAA"/>
    <property type="match status" value="1"/>
</dbReference>
<dbReference type="Proteomes" id="UP000238312">
    <property type="component" value="Unassembled WGS sequence"/>
</dbReference>
<comment type="caution">
    <text evidence="2">The sequence shown here is derived from an EMBL/GenBank/DDBJ whole genome shotgun (WGS) entry which is preliminary data.</text>
</comment>
<evidence type="ECO:0000259" key="1">
    <source>
        <dbReference type="SMART" id="SM00382"/>
    </source>
</evidence>
<dbReference type="EMBL" id="PVNG01000031">
    <property type="protein sequence ID" value="PRX52613.1"/>
    <property type="molecule type" value="Genomic_DNA"/>
</dbReference>
<feature type="domain" description="AAA+ ATPase" evidence="1">
    <location>
        <begin position="267"/>
        <end position="399"/>
    </location>
</feature>
<dbReference type="Gene3D" id="3.40.50.300">
    <property type="entry name" value="P-loop containing nucleotide triphosphate hydrolases"/>
    <property type="match status" value="1"/>
</dbReference>
<evidence type="ECO:0000313" key="3">
    <source>
        <dbReference type="Proteomes" id="UP000238312"/>
    </source>
</evidence>
<evidence type="ECO:0000313" key="2">
    <source>
        <dbReference type="EMBL" id="PRX52613.1"/>
    </source>
</evidence>
<keyword evidence="3" id="KW-1185">Reference proteome</keyword>
<dbReference type="RefSeq" id="WP_106251784.1">
    <property type="nucleotide sequence ID" value="NZ_PVNG01000031.1"/>
</dbReference>
<dbReference type="Pfam" id="PF09848">
    <property type="entry name" value="SLFN-g3_helicase"/>
    <property type="match status" value="1"/>
</dbReference>
<dbReference type="InterPro" id="IPR018647">
    <property type="entry name" value="SLFN_3-like_DNA/RNA_helicase"/>
</dbReference>
<sequence>MTSHCLYQGTAGHIAELIANNQLIQELTGRFRDLFGGKPSDSEVRSWRNSIPNVISLLAEANLADVQVLIEFKAPITDVRMDLLLVGSYPQSGQMSIVVVENKQWSRIYRDKYSDMVNVAGAPGSNPRLHPITQAWGYRQVLLDYISLVAQSAQVHSIVNMHEASTETLYEIRPSLLNISYDQSYIRWYGADHRAAFKRDLHTILSPERADVYAAELLEAPVSPTGGLMAVVSESVCRRSVFTLLDEQREAYDYVRRAVAASKQGAPKEVVLIVGGPGTGKSVIAVELLGALNRQGVRAVHATGSRSFTQTLRDNVERLDRRARHSFSYFNSYTHATPNDIDVLICDEAHRIRHTSRKRSLHDDPQARPADRPQVAELINAAHVPVFLLDEHQVVRRGEVGSTELIKKAARYMKLNVHQIDLRHQFRCGGCPEYVTWIEQLLGLGTDQGPQRWEPLDTFELYVARTPDAMENYLRHKISAGKSARIAAGYCWPWSKPRSDGTLVNDITIGSWRRPWNSSAERKVNGIPSSSLWATDPAGFEQIGCIYTAQGFEYDYAGVIFGRDLTWTPQGWRADDQANKDPMVNRAPHFAELVRNTYRVLATRGMRGAVLFSEDLNTNRLFAELGVPLLPNE</sequence>
<dbReference type="SUPFAM" id="SSF52540">
    <property type="entry name" value="P-loop containing nucleoside triphosphate hydrolases"/>
    <property type="match status" value="1"/>
</dbReference>